<comment type="cofactor">
    <cofactor evidence="1">
        <name>Zn(2+)</name>
        <dbReference type="ChEBI" id="CHEBI:29105"/>
    </cofactor>
</comment>
<keyword evidence="13" id="KW-1185">Reference proteome</keyword>
<dbReference type="PANTHER" id="PTHR43690">
    <property type="entry name" value="NARDILYSIN"/>
    <property type="match status" value="1"/>
</dbReference>
<proteinExistence type="inferred from homology"/>
<evidence type="ECO:0000259" key="10">
    <source>
        <dbReference type="Pfam" id="PF00675"/>
    </source>
</evidence>
<evidence type="ECO:0000256" key="8">
    <source>
        <dbReference type="RuleBase" id="RU004447"/>
    </source>
</evidence>
<feature type="domain" description="Peptidase M16 N-terminal" evidence="10">
    <location>
        <begin position="73"/>
        <end position="192"/>
    </location>
</feature>
<comment type="similarity">
    <text evidence="2 8">Belongs to the peptidase M16 family.</text>
</comment>
<feature type="signal peptide" evidence="9">
    <location>
        <begin position="1"/>
        <end position="27"/>
    </location>
</feature>
<dbReference type="Proteomes" id="UP001549313">
    <property type="component" value="Unassembled WGS sequence"/>
</dbReference>
<feature type="domain" description="Peptidase M16 C-terminal" evidence="11">
    <location>
        <begin position="234"/>
        <end position="411"/>
    </location>
</feature>
<evidence type="ECO:0000313" key="12">
    <source>
        <dbReference type="EMBL" id="MET4684732.1"/>
    </source>
</evidence>
<dbReference type="PANTHER" id="PTHR43690:SF17">
    <property type="entry name" value="PROTEIN YHJJ"/>
    <property type="match status" value="1"/>
</dbReference>
<dbReference type="InterPro" id="IPR050626">
    <property type="entry name" value="Peptidase_M16"/>
</dbReference>
<dbReference type="InterPro" id="IPR001431">
    <property type="entry name" value="Pept_M16_Zn_BS"/>
</dbReference>
<evidence type="ECO:0000259" key="11">
    <source>
        <dbReference type="Pfam" id="PF05193"/>
    </source>
</evidence>
<dbReference type="Pfam" id="PF00675">
    <property type="entry name" value="Peptidase_M16"/>
    <property type="match status" value="1"/>
</dbReference>
<protein>
    <submittedName>
        <fullName evidence="12">Zinc protease</fullName>
        <ecNumber evidence="12">3.4.24.-</ecNumber>
    </submittedName>
</protein>
<feature type="domain" description="Peptidase M16 C-terminal" evidence="11">
    <location>
        <begin position="708"/>
        <end position="887"/>
    </location>
</feature>
<name>A0ABV2RFP2_9CAUL</name>
<evidence type="ECO:0000256" key="7">
    <source>
        <dbReference type="ARBA" id="ARBA00023049"/>
    </source>
</evidence>
<dbReference type="GO" id="GO:0008233">
    <property type="term" value="F:peptidase activity"/>
    <property type="evidence" value="ECO:0007669"/>
    <property type="project" value="UniProtKB-KW"/>
</dbReference>
<accession>A0ABV2RFP2</accession>
<dbReference type="Gene3D" id="3.30.830.10">
    <property type="entry name" value="Metalloenzyme, LuxS/M16 peptidase-like"/>
    <property type="match status" value="4"/>
</dbReference>
<dbReference type="Pfam" id="PF05193">
    <property type="entry name" value="Peptidase_M16_C"/>
    <property type="match status" value="2"/>
</dbReference>
<keyword evidence="3 12" id="KW-0645">Protease</keyword>
<dbReference type="PROSITE" id="PS00143">
    <property type="entry name" value="INSULINASE"/>
    <property type="match status" value="1"/>
</dbReference>
<gene>
    <name evidence="12" type="ORF">ABIE19_002681</name>
</gene>
<organism evidence="12 13">
    <name type="scientific">Brevundimonas faecalis</name>
    <dbReference type="NCBI Taxonomy" id="947378"/>
    <lineage>
        <taxon>Bacteria</taxon>
        <taxon>Pseudomonadati</taxon>
        <taxon>Pseudomonadota</taxon>
        <taxon>Alphaproteobacteria</taxon>
        <taxon>Caulobacterales</taxon>
        <taxon>Caulobacteraceae</taxon>
        <taxon>Brevundimonas</taxon>
    </lineage>
</organism>
<keyword evidence="7" id="KW-0482">Metalloprotease</keyword>
<evidence type="ECO:0000256" key="5">
    <source>
        <dbReference type="ARBA" id="ARBA00022801"/>
    </source>
</evidence>
<evidence type="ECO:0000256" key="9">
    <source>
        <dbReference type="SAM" id="SignalP"/>
    </source>
</evidence>
<feature type="chain" id="PRO_5046554117" evidence="9">
    <location>
        <begin position="28"/>
        <end position="962"/>
    </location>
</feature>
<dbReference type="InterPro" id="IPR011249">
    <property type="entry name" value="Metalloenz_LuxS/M16"/>
</dbReference>
<evidence type="ECO:0000256" key="6">
    <source>
        <dbReference type="ARBA" id="ARBA00022833"/>
    </source>
</evidence>
<dbReference type="EC" id="3.4.24.-" evidence="12"/>
<keyword evidence="6" id="KW-0862">Zinc</keyword>
<evidence type="ECO:0000256" key="2">
    <source>
        <dbReference type="ARBA" id="ARBA00007261"/>
    </source>
</evidence>
<dbReference type="GO" id="GO:0006508">
    <property type="term" value="P:proteolysis"/>
    <property type="evidence" value="ECO:0007669"/>
    <property type="project" value="UniProtKB-KW"/>
</dbReference>
<sequence>MTSPRRLLLLAASSLALLSGAALPAVALPSSAAATAAAQDAQPSRPWAQAASDIPADPAVRFGVLPNGMRYAVMHNATPPGQASLRLRIDAGSLMENDDQLGLAHFMEHMAFNGTTNVPENELLRILERLGLAFGADTNAFTSFDQTAYTLELPRTNDETVDTSLHIMREQVSEALMKAEDIDAERGVIEGEERLRNTPGLRSLKAQIALLAPGQRLSNRLPIGDLSIIRTAPRDRFVEFYNAYYRPSRATMIAVGDFDVDQMEAKIKTTFSDWTPKAADGPNPDLGTVAARSPETRILVEPGVQSSVQLNWIRNPDLDPDTVAERREALIQNLGLAVLNRRLGEIARSENPPFIGAGAGQTGLFRTVDLGSISASFNPGGLKRALETVEQEQRRLVQFGVGQAELDREIANTRTMLENAAQAAATRSTPVLANALLGATNDGKVFSAPAANLALFEAAVKDLKAEQVSNAVKSVFEGQGPLALVVTPEAIEGGEAGVTAALAASRQVPVKARAEEAQLQWPYDSFGAVATPGARTEVASIGATIVTFPNGVRLTVKPTTFKDEQILVSVRTGIGEEGLPADRFTSQTLAPMVFTQGGLGKLTADELSRVLTGKIYGAGFTIDGDAYQLSGATRPADLLLQMQVLTGYLTDPGLRPAPFEQIKALFPQIIAQQMATPGGAFGIQASGLLASGDKRESFPTAQDVAGFTLDELKQGVTQGLASGPIDIVMVGDVKVEDAVAAVASTFAALPTRAPAAQPLPGSDQRRFPAPTAEPVRLTHTGPTEQALSYIAWPTTDSVDDRTEARKVAVLTEVLKLRVLDEIREKQALAYSPRVGSSSSDAFKGYGSVSIMADTAPDKIGAFYTAVDAIVADLRDKPITEDELNRARLPVIETLRRSQAGNEYWLSQLSDVAAKPASVEQILTHISDLESFTVADVQAAARQYLRSDTAWKAQVVSANAPAQ</sequence>
<keyword evidence="9" id="KW-0732">Signal</keyword>
<dbReference type="EMBL" id="JBEPTF010000004">
    <property type="protein sequence ID" value="MET4684732.1"/>
    <property type="molecule type" value="Genomic_DNA"/>
</dbReference>
<dbReference type="RefSeq" id="WP_354089704.1">
    <property type="nucleotide sequence ID" value="NZ_JBEPTF010000004.1"/>
</dbReference>
<keyword evidence="5 12" id="KW-0378">Hydrolase</keyword>
<keyword evidence="4" id="KW-0479">Metal-binding</keyword>
<dbReference type="PROSITE" id="PS51318">
    <property type="entry name" value="TAT"/>
    <property type="match status" value="1"/>
</dbReference>
<comment type="caution">
    <text evidence="12">The sequence shown here is derived from an EMBL/GenBank/DDBJ whole genome shotgun (WGS) entry which is preliminary data.</text>
</comment>
<evidence type="ECO:0000256" key="4">
    <source>
        <dbReference type="ARBA" id="ARBA00022723"/>
    </source>
</evidence>
<dbReference type="SUPFAM" id="SSF63411">
    <property type="entry name" value="LuxS/MPP-like metallohydrolase"/>
    <property type="match status" value="4"/>
</dbReference>
<dbReference type="InterPro" id="IPR006311">
    <property type="entry name" value="TAT_signal"/>
</dbReference>
<reference evidence="12 13" key="1">
    <citation type="submission" date="2024-06" db="EMBL/GenBank/DDBJ databases">
        <title>Sorghum-associated microbial communities from plants grown in Nebraska, USA.</title>
        <authorList>
            <person name="Schachtman D."/>
        </authorList>
    </citation>
    <scope>NUCLEOTIDE SEQUENCE [LARGE SCALE GENOMIC DNA]</scope>
    <source>
        <strain evidence="12 13">2814</strain>
    </source>
</reference>
<evidence type="ECO:0000256" key="3">
    <source>
        <dbReference type="ARBA" id="ARBA00022670"/>
    </source>
</evidence>
<evidence type="ECO:0000256" key="1">
    <source>
        <dbReference type="ARBA" id="ARBA00001947"/>
    </source>
</evidence>
<dbReference type="InterPro" id="IPR011765">
    <property type="entry name" value="Pept_M16_N"/>
</dbReference>
<evidence type="ECO:0000313" key="13">
    <source>
        <dbReference type="Proteomes" id="UP001549313"/>
    </source>
</evidence>
<dbReference type="InterPro" id="IPR007863">
    <property type="entry name" value="Peptidase_M16_C"/>
</dbReference>